<evidence type="ECO:0000313" key="1">
    <source>
        <dbReference type="EMBL" id="KAF7234416.1"/>
    </source>
</evidence>
<feature type="non-terminal residue" evidence="1">
    <location>
        <position position="1"/>
    </location>
</feature>
<dbReference type="OrthoDB" id="762982at2759"/>
<dbReference type="Proteomes" id="UP000822476">
    <property type="component" value="Unassembled WGS sequence"/>
</dbReference>
<organism evidence="1 2">
    <name type="scientific">Paragonimus skrjabini miyazakii</name>
    <dbReference type="NCBI Taxonomy" id="59628"/>
    <lineage>
        <taxon>Eukaryota</taxon>
        <taxon>Metazoa</taxon>
        <taxon>Spiralia</taxon>
        <taxon>Lophotrochozoa</taxon>
        <taxon>Platyhelminthes</taxon>
        <taxon>Trematoda</taxon>
        <taxon>Digenea</taxon>
        <taxon>Plagiorchiida</taxon>
        <taxon>Troglotremata</taxon>
        <taxon>Troglotrematidae</taxon>
        <taxon>Paragonimus</taxon>
    </lineage>
</organism>
<gene>
    <name evidence="1" type="ORF">EG68_11454</name>
</gene>
<accession>A0A8S9YDJ9</accession>
<sequence length="224" mass="23006">PLGFSCDGTPLGRHSQHITGQLAGALGNQHLDAACLSPYATFTPIMDLHSHTANAGQPNALIQSTNLQQSFRQPQHQTAATLLAAPQAGSAQHIVPIAHSTTPLVQQSRPHAKLCSPSVLPSAAHTGQTSVSLNTCQLPSGLYVNSTIKVNALSELNPADLPDPSSISQTTALQTIGTGGASCITVQNTPVTQVSNTGTVQCNQTVSNLTGEPTVCVGTGGSHR</sequence>
<name>A0A8S9YDJ9_9TREM</name>
<protein>
    <submittedName>
        <fullName evidence="1">Uncharacterized protein</fullName>
    </submittedName>
</protein>
<proteinExistence type="predicted"/>
<reference evidence="1" key="1">
    <citation type="submission" date="2019-07" db="EMBL/GenBank/DDBJ databases">
        <title>Annotation for the trematode Paragonimus miyazaki's.</title>
        <authorList>
            <person name="Choi Y.-J."/>
        </authorList>
    </citation>
    <scope>NUCLEOTIDE SEQUENCE</scope>
    <source>
        <strain evidence="1">Japan</strain>
    </source>
</reference>
<evidence type="ECO:0000313" key="2">
    <source>
        <dbReference type="Proteomes" id="UP000822476"/>
    </source>
</evidence>
<comment type="caution">
    <text evidence="1">The sequence shown here is derived from an EMBL/GenBank/DDBJ whole genome shotgun (WGS) entry which is preliminary data.</text>
</comment>
<dbReference type="EMBL" id="JTDE01009755">
    <property type="protein sequence ID" value="KAF7234416.1"/>
    <property type="molecule type" value="Genomic_DNA"/>
</dbReference>
<dbReference type="AlphaFoldDB" id="A0A8S9YDJ9"/>
<keyword evidence="2" id="KW-1185">Reference proteome</keyword>